<dbReference type="Proteomes" id="UP000177912">
    <property type="component" value="Unassembled WGS sequence"/>
</dbReference>
<dbReference type="GO" id="GO:0009307">
    <property type="term" value="P:DNA restriction-modification system"/>
    <property type="evidence" value="ECO:0007669"/>
    <property type="project" value="InterPro"/>
</dbReference>
<dbReference type="InterPro" id="IPR005144">
    <property type="entry name" value="ATP-cone_dom"/>
</dbReference>
<evidence type="ECO:0000313" key="5">
    <source>
        <dbReference type="EMBL" id="OGE80958.1"/>
    </source>
</evidence>
<keyword evidence="2 3" id="KW-0067">ATP-binding</keyword>
<feature type="domain" description="ATP-cone" evidence="4">
    <location>
        <begin position="6"/>
        <end position="87"/>
    </location>
</feature>
<evidence type="ECO:0000256" key="3">
    <source>
        <dbReference type="PROSITE-ProRule" id="PRU00492"/>
    </source>
</evidence>
<reference evidence="5 6" key="1">
    <citation type="journal article" date="2016" name="Nat. Commun.">
        <title>Thousands of microbial genomes shed light on interconnected biogeochemical processes in an aquifer system.</title>
        <authorList>
            <person name="Anantharaman K."/>
            <person name="Brown C.T."/>
            <person name="Hug L.A."/>
            <person name="Sharon I."/>
            <person name="Castelle C.J."/>
            <person name="Probst A.J."/>
            <person name="Thomas B.C."/>
            <person name="Singh A."/>
            <person name="Wilkins M.J."/>
            <person name="Karaoz U."/>
            <person name="Brodie E.L."/>
            <person name="Williams K.H."/>
            <person name="Hubbard S.S."/>
            <person name="Banfield J.F."/>
        </authorList>
    </citation>
    <scope>NUCLEOTIDE SEQUENCE [LARGE SCALE GENOMIC DNA]</scope>
</reference>
<evidence type="ECO:0000256" key="1">
    <source>
        <dbReference type="ARBA" id="ARBA00022741"/>
    </source>
</evidence>
<dbReference type="STRING" id="1817822.A2826_00175"/>
<dbReference type="CDD" id="cd22308">
    <property type="entry name" value="Af1548-like"/>
    <property type="match status" value="1"/>
</dbReference>
<proteinExistence type="predicted"/>
<keyword evidence="1 3" id="KW-0547">Nucleotide-binding</keyword>
<name>A0A1F5NTJ0_9BACT</name>
<accession>A0A1F5NTJ0</accession>
<comment type="caution">
    <text evidence="5">The sequence shown here is derived from an EMBL/GenBank/DDBJ whole genome shotgun (WGS) entry which is preliminary data.</text>
</comment>
<evidence type="ECO:0000259" key="4">
    <source>
        <dbReference type="PROSITE" id="PS51161"/>
    </source>
</evidence>
<dbReference type="SUPFAM" id="SSF52980">
    <property type="entry name" value="Restriction endonuclease-like"/>
    <property type="match status" value="1"/>
</dbReference>
<dbReference type="GO" id="GO:0004519">
    <property type="term" value="F:endonuclease activity"/>
    <property type="evidence" value="ECO:0007669"/>
    <property type="project" value="InterPro"/>
</dbReference>
<dbReference type="GO" id="GO:0003677">
    <property type="term" value="F:DNA binding"/>
    <property type="evidence" value="ECO:0007669"/>
    <property type="project" value="InterPro"/>
</dbReference>
<gene>
    <name evidence="5" type="ORF">A2826_00175</name>
</gene>
<evidence type="ECO:0000256" key="2">
    <source>
        <dbReference type="ARBA" id="ARBA00022840"/>
    </source>
</evidence>
<dbReference type="Pfam" id="PF04471">
    <property type="entry name" value="Mrr_cat"/>
    <property type="match status" value="1"/>
</dbReference>
<dbReference type="InterPro" id="IPR011335">
    <property type="entry name" value="Restrct_endonuc-II-like"/>
</dbReference>
<dbReference type="Gene3D" id="3.40.1350.10">
    <property type="match status" value="1"/>
</dbReference>
<evidence type="ECO:0000313" key="6">
    <source>
        <dbReference type="Proteomes" id="UP000177912"/>
    </source>
</evidence>
<organism evidence="5 6">
    <name type="scientific">Candidatus Doudnabacteria bacterium RIFCSPHIGHO2_01_FULL_43_23</name>
    <dbReference type="NCBI Taxonomy" id="1817822"/>
    <lineage>
        <taxon>Bacteria</taxon>
        <taxon>Candidatus Doudnaibacteriota</taxon>
    </lineage>
</organism>
<protein>
    <recommendedName>
        <fullName evidence="4">ATP-cone domain-containing protein</fullName>
    </recommendedName>
</protein>
<sequence>MVHKKIFVQKANGEREPFSELKLARSLSRSGSSPKLTESIVRHIRDGLKDGMKTRDIYSRAIELLGAEKVPLAARYSLKEALMDMGPSGHPFEALVGEIMKTLGYQVSLRQTLKGRCVNHEVDVVARKGNRHIMVETKFHNSHGFKSDVKIPLYVKARFDDILQSSDRKQHIHEAWLVTNTKFSQDAIKYGRCNDMNLIGWDYPSSGSLQEIIEKSQLTPITSLKSLTTAQKRSLIRRDKVLCSDLLLNETKWESMGIGTSDKSAVLAEAHAVCNIS</sequence>
<dbReference type="InterPro" id="IPR007560">
    <property type="entry name" value="Restrct_endonuc_IV_Mrr"/>
</dbReference>
<dbReference type="GO" id="GO:0005524">
    <property type="term" value="F:ATP binding"/>
    <property type="evidence" value="ECO:0007669"/>
    <property type="project" value="UniProtKB-UniRule"/>
</dbReference>
<dbReference type="PROSITE" id="PS51161">
    <property type="entry name" value="ATP_CONE"/>
    <property type="match status" value="1"/>
</dbReference>
<dbReference type="InterPro" id="IPR011856">
    <property type="entry name" value="tRNA_endonuc-like_dom_sf"/>
</dbReference>
<dbReference type="EMBL" id="MFEI01000015">
    <property type="protein sequence ID" value="OGE80958.1"/>
    <property type="molecule type" value="Genomic_DNA"/>
</dbReference>
<dbReference type="AlphaFoldDB" id="A0A1F5NTJ0"/>
<dbReference type="Pfam" id="PF03477">
    <property type="entry name" value="ATP-cone"/>
    <property type="match status" value="1"/>
</dbReference>